<sequence>MAMSAAQQGATAAAAKPLRDFRGGESTTLALARAYDSLGINRDSVKDMPFESLVTSMQSPALLQAAKALLYRLETRLVASASSPVDDIEHLLKHLVASPPRRKAPPRSSSCQGTAKRSSSATSPGTATAGGSARYSPRVVLSAYMIVAHPSAVLSGQGEGEKELKELAVIFVKELELLIKAILEGPAPAGGQSATFSARLAGFDKAWCAYLYGFVAWKVKDARVLEGDLVRAACKLEVSMMQACKVDGELTHDMMAIREQVAGDQALLRGKVRQLSGAAGVERMEAALSDARSEFLEARKTGGPAAAPVVVANVSTPLNVDSPPSAAAAAGSASSPAKQVTKENEKLVNDMLHHGIGDDLFGAMTTDTTAEKDLEKRVREQMVNAFWDIVTESITGDNPDYSLLVRLVGEVRDFLQELSPKQLKLKEEIADKIDIEILSQVLGSGSQEQNAQYLGQILQYSLDTVRKLSAAAKEDEMKRSHEKLLTELADASSDVASGGSGVRSFAIAVSKGLRFVVEEIRELRAEVNKVRIEMAAQPILRGSAGVEYLQKAFADRYGPPANASASSLPLTLQFVSASKSVVEQQWREHSEALSSLPSSGRAPGIVPVVLRAGHGAPVGQSSSSPEAASGDSGQPECNGDRLDKIVRIGLLQLISSMEELQTQSTPETFHLNLQRLKAVQCQFKRVIGIATSMLILRQVLMAESPKPTPAQLENAITELFDALVKTLGSAPDAGAQQVVEAMIRASAAVGSPSEEKVQARRQVMGRVFVKSVQPGDTVFKMVYRAVHCAFRGVVLGGGGANGRKLADAALRRVGAARLADTVVKAAEVVIRVATVSEKVHGPWYNALI</sequence>
<feature type="compositionally biased region" description="Low complexity" evidence="2">
    <location>
        <begin position="621"/>
        <end position="633"/>
    </location>
</feature>
<evidence type="ECO:0008006" key="5">
    <source>
        <dbReference type="Google" id="ProtNLM"/>
    </source>
</evidence>
<reference evidence="3 4" key="2">
    <citation type="submission" date="2024-10" db="EMBL/GenBank/DDBJ databases">
        <authorList>
            <person name="Ryan C."/>
        </authorList>
    </citation>
    <scope>NUCLEOTIDE SEQUENCE [LARGE SCALE GENOMIC DNA]</scope>
</reference>
<organism evidence="3 4">
    <name type="scientific">Urochloa decumbens</name>
    <dbReference type="NCBI Taxonomy" id="240449"/>
    <lineage>
        <taxon>Eukaryota</taxon>
        <taxon>Viridiplantae</taxon>
        <taxon>Streptophyta</taxon>
        <taxon>Embryophyta</taxon>
        <taxon>Tracheophyta</taxon>
        <taxon>Spermatophyta</taxon>
        <taxon>Magnoliopsida</taxon>
        <taxon>Liliopsida</taxon>
        <taxon>Poales</taxon>
        <taxon>Poaceae</taxon>
        <taxon>PACMAD clade</taxon>
        <taxon>Panicoideae</taxon>
        <taxon>Panicodae</taxon>
        <taxon>Paniceae</taxon>
        <taxon>Melinidinae</taxon>
        <taxon>Urochloa</taxon>
    </lineage>
</organism>
<keyword evidence="4" id="KW-1185">Reference proteome</keyword>
<protein>
    <recommendedName>
        <fullName evidence="5">T-complex protein 11</fullName>
    </recommendedName>
</protein>
<name>A0ABC9CXE9_9POAL</name>
<dbReference type="EMBL" id="OZ075140">
    <property type="protein sequence ID" value="CAL5027397.1"/>
    <property type="molecule type" value="Genomic_DNA"/>
</dbReference>
<evidence type="ECO:0000256" key="1">
    <source>
        <dbReference type="ARBA" id="ARBA00010954"/>
    </source>
</evidence>
<feature type="region of interest" description="Disordered" evidence="2">
    <location>
        <begin position="616"/>
        <end position="638"/>
    </location>
</feature>
<feature type="compositionally biased region" description="Low complexity" evidence="2">
    <location>
        <begin position="118"/>
        <end position="132"/>
    </location>
</feature>
<feature type="region of interest" description="Disordered" evidence="2">
    <location>
        <begin position="96"/>
        <end position="132"/>
    </location>
</feature>
<gene>
    <name evidence="3" type="ORF">URODEC1_LOCUS79346</name>
</gene>
<dbReference type="PANTHER" id="PTHR12832:SF11">
    <property type="entry name" value="LD23868P"/>
    <property type="match status" value="1"/>
</dbReference>
<reference evidence="4" key="1">
    <citation type="submission" date="2024-06" db="EMBL/GenBank/DDBJ databases">
        <authorList>
            <person name="Ryan C."/>
        </authorList>
    </citation>
    <scope>NUCLEOTIDE SEQUENCE [LARGE SCALE GENOMIC DNA]</scope>
</reference>
<dbReference type="Proteomes" id="UP001497457">
    <property type="component" value="Chromosome 30rd"/>
</dbReference>
<dbReference type="PANTHER" id="PTHR12832">
    <property type="entry name" value="TESTIS-SPECIFIC PROTEIN PBS13 T-COMPLEX 11"/>
    <property type="match status" value="1"/>
</dbReference>
<evidence type="ECO:0000313" key="3">
    <source>
        <dbReference type="EMBL" id="CAL5027397.1"/>
    </source>
</evidence>
<comment type="similarity">
    <text evidence="1">Belongs to the TCP11 family.</text>
</comment>
<dbReference type="InterPro" id="IPR008862">
    <property type="entry name" value="Tcp11"/>
</dbReference>
<dbReference type="Pfam" id="PF05794">
    <property type="entry name" value="Tcp11"/>
    <property type="match status" value="1"/>
</dbReference>
<evidence type="ECO:0000256" key="2">
    <source>
        <dbReference type="SAM" id="MobiDB-lite"/>
    </source>
</evidence>
<evidence type="ECO:0000313" key="4">
    <source>
        <dbReference type="Proteomes" id="UP001497457"/>
    </source>
</evidence>
<proteinExistence type="inferred from homology"/>
<accession>A0ABC9CXE9</accession>
<dbReference type="AlphaFoldDB" id="A0ABC9CXE9"/>